<dbReference type="GO" id="GO:0031012">
    <property type="term" value="C:extracellular matrix"/>
    <property type="evidence" value="ECO:0007669"/>
    <property type="project" value="TreeGrafter"/>
</dbReference>
<dbReference type="InterPro" id="IPR000618">
    <property type="entry name" value="Insect_cuticle"/>
</dbReference>
<dbReference type="PROSITE" id="PS00233">
    <property type="entry name" value="CHIT_BIND_RR_1"/>
    <property type="match status" value="1"/>
</dbReference>
<feature type="compositionally biased region" description="Acidic residues" evidence="3">
    <location>
        <begin position="132"/>
        <end position="146"/>
    </location>
</feature>
<dbReference type="PANTHER" id="PTHR12236:SF79">
    <property type="entry name" value="CUTICULAR PROTEIN 50CB-RELATED"/>
    <property type="match status" value="1"/>
</dbReference>
<comment type="caution">
    <text evidence="4">The sequence shown here is derived from an EMBL/GenBank/DDBJ whole genome shotgun (WGS) entry which is preliminary data.</text>
</comment>
<gene>
    <name evidence="4" type="ORF">L9F63_019184</name>
</gene>
<feature type="region of interest" description="Disordered" evidence="3">
    <location>
        <begin position="127"/>
        <end position="151"/>
    </location>
</feature>
<reference evidence="4" key="1">
    <citation type="journal article" date="2023" name="IScience">
        <title>Live-bearing cockroach genome reveals convergent evolutionary mechanisms linked to viviparity in insects and beyond.</title>
        <authorList>
            <person name="Fouks B."/>
            <person name="Harrison M.C."/>
            <person name="Mikhailova A.A."/>
            <person name="Marchal E."/>
            <person name="English S."/>
            <person name="Carruthers M."/>
            <person name="Jennings E.C."/>
            <person name="Chiamaka E.L."/>
            <person name="Frigard R.A."/>
            <person name="Pippel M."/>
            <person name="Attardo G.M."/>
            <person name="Benoit J.B."/>
            <person name="Bornberg-Bauer E."/>
            <person name="Tobe S.S."/>
        </authorList>
    </citation>
    <scope>NUCLEOTIDE SEQUENCE</scope>
    <source>
        <strain evidence="4">Stay&amp;Tobe</strain>
    </source>
</reference>
<evidence type="ECO:0000256" key="2">
    <source>
        <dbReference type="PROSITE-ProRule" id="PRU00497"/>
    </source>
</evidence>
<feature type="compositionally biased region" description="Basic and acidic residues" evidence="3">
    <location>
        <begin position="54"/>
        <end position="76"/>
    </location>
</feature>
<dbReference type="InterPro" id="IPR031311">
    <property type="entry name" value="CHIT_BIND_RR_consensus"/>
</dbReference>
<dbReference type="AlphaFoldDB" id="A0AAD8EEF7"/>
<feature type="compositionally biased region" description="Polar residues" evidence="3">
    <location>
        <begin position="23"/>
        <end position="35"/>
    </location>
</feature>
<keyword evidence="5" id="KW-1185">Reference proteome</keyword>
<dbReference type="GO" id="GO:0042302">
    <property type="term" value="F:structural constituent of cuticle"/>
    <property type="evidence" value="ECO:0007669"/>
    <property type="project" value="UniProtKB-UniRule"/>
</dbReference>
<sequence length="225" mass="26163">MDILLYMLTIVSTAESPERSSLKEQNIFVTPNSNSRTEKPKFSRHTLSSLIAKQDTKESKPEGNNHLHSSRSEVKRATKPLLVQRLLEERLEDNIRNQLSYTTLSPSLRQHPTPYSPPEEMAEYYQQREEVDQGEETDTSEQEDNESMNPTHYEYVYKVKDPEGNDFGHAESRDGDRTWGRYFVQLPDGRVKTVKYWADNTGFHAEVEYRGQTSHTSGSRKYKRL</sequence>
<evidence type="ECO:0000256" key="1">
    <source>
        <dbReference type="ARBA" id="ARBA00022460"/>
    </source>
</evidence>
<dbReference type="EMBL" id="JASPKZ010006458">
    <property type="protein sequence ID" value="KAJ9587293.1"/>
    <property type="molecule type" value="Genomic_DNA"/>
</dbReference>
<dbReference type="PANTHER" id="PTHR12236">
    <property type="entry name" value="STRUCTURAL CONTITUENT OF CUTICLE"/>
    <property type="match status" value="1"/>
</dbReference>
<proteinExistence type="predicted"/>
<evidence type="ECO:0000313" key="5">
    <source>
        <dbReference type="Proteomes" id="UP001233999"/>
    </source>
</evidence>
<protein>
    <submittedName>
        <fullName evidence="4">Uncharacterized protein</fullName>
    </submittedName>
</protein>
<evidence type="ECO:0000256" key="3">
    <source>
        <dbReference type="SAM" id="MobiDB-lite"/>
    </source>
</evidence>
<evidence type="ECO:0000313" key="4">
    <source>
        <dbReference type="EMBL" id="KAJ9587293.1"/>
    </source>
</evidence>
<dbReference type="InterPro" id="IPR051217">
    <property type="entry name" value="Insect_Cuticle_Struc_Prot"/>
</dbReference>
<dbReference type="Pfam" id="PF00379">
    <property type="entry name" value="Chitin_bind_4"/>
    <property type="match status" value="1"/>
</dbReference>
<organism evidence="4 5">
    <name type="scientific">Diploptera punctata</name>
    <name type="common">Pacific beetle cockroach</name>
    <dbReference type="NCBI Taxonomy" id="6984"/>
    <lineage>
        <taxon>Eukaryota</taxon>
        <taxon>Metazoa</taxon>
        <taxon>Ecdysozoa</taxon>
        <taxon>Arthropoda</taxon>
        <taxon>Hexapoda</taxon>
        <taxon>Insecta</taxon>
        <taxon>Pterygota</taxon>
        <taxon>Neoptera</taxon>
        <taxon>Polyneoptera</taxon>
        <taxon>Dictyoptera</taxon>
        <taxon>Blattodea</taxon>
        <taxon>Blaberoidea</taxon>
        <taxon>Blaberidae</taxon>
        <taxon>Diplopterinae</taxon>
        <taxon>Diploptera</taxon>
    </lineage>
</organism>
<keyword evidence="1 2" id="KW-0193">Cuticle</keyword>
<dbReference type="Proteomes" id="UP001233999">
    <property type="component" value="Unassembled WGS sequence"/>
</dbReference>
<feature type="region of interest" description="Disordered" evidence="3">
    <location>
        <begin position="20"/>
        <end position="76"/>
    </location>
</feature>
<name>A0AAD8EEF7_DIPPU</name>
<dbReference type="GO" id="GO:0005615">
    <property type="term" value="C:extracellular space"/>
    <property type="evidence" value="ECO:0007669"/>
    <property type="project" value="TreeGrafter"/>
</dbReference>
<dbReference type="PROSITE" id="PS51155">
    <property type="entry name" value="CHIT_BIND_RR_2"/>
    <property type="match status" value="1"/>
</dbReference>
<reference evidence="4" key="2">
    <citation type="submission" date="2023-05" db="EMBL/GenBank/DDBJ databases">
        <authorList>
            <person name="Fouks B."/>
        </authorList>
    </citation>
    <scope>NUCLEOTIDE SEQUENCE</scope>
    <source>
        <strain evidence="4">Stay&amp;Tobe</strain>
        <tissue evidence="4">Testes</tissue>
    </source>
</reference>
<accession>A0AAD8EEF7</accession>